<keyword evidence="2" id="KW-0472">Membrane</keyword>
<name>A0AAD6TRH2_9AGAR</name>
<keyword evidence="2" id="KW-1133">Transmembrane helix</keyword>
<evidence type="ECO:0000259" key="3">
    <source>
        <dbReference type="Pfam" id="PF20152"/>
    </source>
</evidence>
<organism evidence="4 5">
    <name type="scientific">Mycena belliarum</name>
    <dbReference type="NCBI Taxonomy" id="1033014"/>
    <lineage>
        <taxon>Eukaryota</taxon>
        <taxon>Fungi</taxon>
        <taxon>Dikarya</taxon>
        <taxon>Basidiomycota</taxon>
        <taxon>Agaricomycotina</taxon>
        <taxon>Agaricomycetes</taxon>
        <taxon>Agaricomycetidae</taxon>
        <taxon>Agaricales</taxon>
        <taxon>Marasmiineae</taxon>
        <taxon>Mycenaceae</taxon>
        <taxon>Mycena</taxon>
    </lineage>
</organism>
<gene>
    <name evidence="4" type="ORF">B0H15DRAFT_956634</name>
</gene>
<dbReference type="AlphaFoldDB" id="A0AAD6TRH2"/>
<dbReference type="InterPro" id="IPR045339">
    <property type="entry name" value="DUF6534"/>
</dbReference>
<feature type="transmembrane region" description="Helical" evidence="2">
    <location>
        <begin position="180"/>
        <end position="199"/>
    </location>
</feature>
<dbReference type="PANTHER" id="PTHR40465:SF1">
    <property type="entry name" value="DUF6534 DOMAIN-CONTAINING PROTEIN"/>
    <property type="match status" value="1"/>
</dbReference>
<dbReference type="Proteomes" id="UP001222325">
    <property type="component" value="Unassembled WGS sequence"/>
</dbReference>
<feature type="compositionally biased region" description="Basic and acidic residues" evidence="1">
    <location>
        <begin position="349"/>
        <end position="390"/>
    </location>
</feature>
<evidence type="ECO:0000256" key="1">
    <source>
        <dbReference type="SAM" id="MobiDB-lite"/>
    </source>
</evidence>
<keyword evidence="5" id="KW-1185">Reference proteome</keyword>
<comment type="caution">
    <text evidence="4">The sequence shown here is derived from an EMBL/GenBank/DDBJ whole genome shotgun (WGS) entry which is preliminary data.</text>
</comment>
<feature type="transmembrane region" description="Helical" evidence="2">
    <location>
        <begin position="141"/>
        <end position="160"/>
    </location>
</feature>
<dbReference type="EMBL" id="JARJCN010000099">
    <property type="protein sequence ID" value="KAJ7075307.1"/>
    <property type="molecule type" value="Genomic_DNA"/>
</dbReference>
<evidence type="ECO:0000313" key="5">
    <source>
        <dbReference type="Proteomes" id="UP001222325"/>
    </source>
</evidence>
<feature type="transmembrane region" description="Helical" evidence="2">
    <location>
        <begin position="32"/>
        <end position="58"/>
    </location>
</feature>
<keyword evidence="2" id="KW-0812">Transmembrane</keyword>
<feature type="transmembrane region" description="Helical" evidence="2">
    <location>
        <begin position="70"/>
        <end position="91"/>
    </location>
</feature>
<proteinExistence type="predicted"/>
<accession>A0AAD6TRH2</accession>
<reference evidence="4" key="1">
    <citation type="submission" date="2023-03" db="EMBL/GenBank/DDBJ databases">
        <title>Massive genome expansion in bonnet fungi (Mycena s.s.) driven by repeated elements and novel gene families across ecological guilds.</title>
        <authorList>
            <consortium name="Lawrence Berkeley National Laboratory"/>
            <person name="Harder C.B."/>
            <person name="Miyauchi S."/>
            <person name="Viragh M."/>
            <person name="Kuo A."/>
            <person name="Thoen E."/>
            <person name="Andreopoulos B."/>
            <person name="Lu D."/>
            <person name="Skrede I."/>
            <person name="Drula E."/>
            <person name="Henrissat B."/>
            <person name="Morin E."/>
            <person name="Kohler A."/>
            <person name="Barry K."/>
            <person name="LaButti K."/>
            <person name="Morin E."/>
            <person name="Salamov A."/>
            <person name="Lipzen A."/>
            <person name="Mereny Z."/>
            <person name="Hegedus B."/>
            <person name="Baldrian P."/>
            <person name="Stursova M."/>
            <person name="Weitz H."/>
            <person name="Taylor A."/>
            <person name="Grigoriev I.V."/>
            <person name="Nagy L.G."/>
            <person name="Martin F."/>
            <person name="Kauserud H."/>
        </authorList>
    </citation>
    <scope>NUCLEOTIDE SEQUENCE</scope>
    <source>
        <strain evidence="4">CBHHK173m</strain>
    </source>
</reference>
<sequence>MAATGFGQLQNTMNGTLSASGWGHSGGNFQLMYAPLLFGVLLNVMLLGVFIMQVHTYFHLYKTDYAWIRYLIYYLIILEITNTVCDIGLIYEPLITLRGSDITIINYPTLLAADPIVTTLISTPTQLFMAWRIKLVTKRNWYGAIVAVLAFISLSGGLAATISTAHYREFHSLAFVQAQITTWLASTAFADLFITAFLVNFLWTNKTGFKTQTDTVADQIIFLTVQTGIITSFAAIADCAMFLLVPNTTLMFIWDFSLSKLYSICLISTLNARSRWNGLLEELPPSSSSGGSGSGNSTALNGIIKIRAADDIQHLQLYIPANFAPSVRASPRRRTPHSEWLPRPLPTAADRERERDRDRDRERERRKNREVEAERERKMSDAESARRTAEWARSTGR</sequence>
<evidence type="ECO:0000256" key="2">
    <source>
        <dbReference type="SAM" id="Phobius"/>
    </source>
</evidence>
<dbReference type="Pfam" id="PF20152">
    <property type="entry name" value="DUF6534"/>
    <property type="match status" value="1"/>
</dbReference>
<dbReference type="PANTHER" id="PTHR40465">
    <property type="entry name" value="CHROMOSOME 1, WHOLE GENOME SHOTGUN SEQUENCE"/>
    <property type="match status" value="1"/>
</dbReference>
<feature type="transmembrane region" description="Helical" evidence="2">
    <location>
        <begin position="111"/>
        <end position="129"/>
    </location>
</feature>
<feature type="domain" description="DUF6534" evidence="3">
    <location>
        <begin position="188"/>
        <end position="274"/>
    </location>
</feature>
<feature type="transmembrane region" description="Helical" evidence="2">
    <location>
        <begin position="220"/>
        <end position="245"/>
    </location>
</feature>
<protein>
    <recommendedName>
        <fullName evidence="3">DUF6534 domain-containing protein</fullName>
    </recommendedName>
</protein>
<evidence type="ECO:0000313" key="4">
    <source>
        <dbReference type="EMBL" id="KAJ7075307.1"/>
    </source>
</evidence>
<feature type="region of interest" description="Disordered" evidence="1">
    <location>
        <begin position="328"/>
        <end position="397"/>
    </location>
</feature>